<dbReference type="Proteomes" id="UP001140949">
    <property type="component" value="Unassembled WGS sequence"/>
</dbReference>
<dbReference type="AlphaFoldDB" id="A0AAX6IG03"/>
<sequence>MVVGNVHSECSSQPTIPSLRPHRSLQSFQRSIKLYSNFYSPDIIIASPLGLVNQQTSTALPVLSSP</sequence>
<dbReference type="Pfam" id="PF22916">
    <property type="entry name" value="UTP25_NTPase-like"/>
    <property type="match status" value="1"/>
</dbReference>
<organism evidence="2 3">
    <name type="scientific">Iris pallida</name>
    <name type="common">Sweet iris</name>
    <dbReference type="NCBI Taxonomy" id="29817"/>
    <lineage>
        <taxon>Eukaryota</taxon>
        <taxon>Viridiplantae</taxon>
        <taxon>Streptophyta</taxon>
        <taxon>Embryophyta</taxon>
        <taxon>Tracheophyta</taxon>
        <taxon>Spermatophyta</taxon>
        <taxon>Magnoliopsida</taxon>
        <taxon>Liliopsida</taxon>
        <taxon>Asparagales</taxon>
        <taxon>Iridaceae</taxon>
        <taxon>Iridoideae</taxon>
        <taxon>Irideae</taxon>
        <taxon>Iris</taxon>
    </lineage>
</organism>
<evidence type="ECO:0000313" key="3">
    <source>
        <dbReference type="Proteomes" id="UP001140949"/>
    </source>
</evidence>
<gene>
    <name evidence="2" type="ORF">M6B38_257325</name>
</gene>
<evidence type="ECO:0000259" key="1">
    <source>
        <dbReference type="Pfam" id="PF22916"/>
    </source>
</evidence>
<accession>A0AAX6IG03</accession>
<reference evidence="2" key="2">
    <citation type="submission" date="2023-04" db="EMBL/GenBank/DDBJ databases">
        <authorList>
            <person name="Bruccoleri R.E."/>
            <person name="Oakeley E.J."/>
            <person name="Faust A.-M."/>
            <person name="Dessus-Babus S."/>
            <person name="Altorfer M."/>
            <person name="Burckhardt D."/>
            <person name="Oertli M."/>
            <person name="Naumann U."/>
            <person name="Petersen F."/>
            <person name="Wong J."/>
        </authorList>
    </citation>
    <scope>NUCLEOTIDE SEQUENCE</scope>
    <source>
        <strain evidence="2">GSM-AAB239-AS_SAM_17_03QT</strain>
        <tissue evidence="2">Leaf</tissue>
    </source>
</reference>
<evidence type="ECO:0000313" key="2">
    <source>
        <dbReference type="EMBL" id="KAJ6852008.1"/>
    </source>
</evidence>
<feature type="domain" description="UTP25 NTP hydrolase-like" evidence="1">
    <location>
        <begin position="27"/>
        <end position="54"/>
    </location>
</feature>
<name>A0AAX6IG03_IRIPA</name>
<keyword evidence="3" id="KW-1185">Reference proteome</keyword>
<reference evidence="2" key="1">
    <citation type="journal article" date="2023" name="GigaByte">
        <title>Genome assembly of the bearded iris, Iris pallida Lam.</title>
        <authorList>
            <person name="Bruccoleri R.E."/>
            <person name="Oakeley E.J."/>
            <person name="Faust A.M.E."/>
            <person name="Altorfer M."/>
            <person name="Dessus-Babus S."/>
            <person name="Burckhardt D."/>
            <person name="Oertli M."/>
            <person name="Naumann U."/>
            <person name="Petersen F."/>
            <person name="Wong J."/>
        </authorList>
    </citation>
    <scope>NUCLEOTIDE SEQUENCE</scope>
    <source>
        <strain evidence="2">GSM-AAB239-AS_SAM_17_03QT</strain>
    </source>
</reference>
<comment type="caution">
    <text evidence="2">The sequence shown here is derived from an EMBL/GenBank/DDBJ whole genome shotgun (WGS) entry which is preliminary data.</text>
</comment>
<proteinExistence type="predicted"/>
<dbReference type="EMBL" id="JANAVB010001997">
    <property type="protein sequence ID" value="KAJ6852008.1"/>
    <property type="molecule type" value="Genomic_DNA"/>
</dbReference>
<dbReference type="InterPro" id="IPR053940">
    <property type="entry name" value="UTP25_NTPase-like"/>
</dbReference>
<protein>
    <submittedName>
        <fullName evidence="2">Long chain base biosynthesis protein 2d</fullName>
    </submittedName>
</protein>